<dbReference type="InterPro" id="IPR016032">
    <property type="entry name" value="Sig_transdc_resp-reg_C-effctor"/>
</dbReference>
<dbReference type="Gene3D" id="3.30.450.20">
    <property type="entry name" value="PAS domain"/>
    <property type="match status" value="1"/>
</dbReference>
<evidence type="ECO:0000259" key="1">
    <source>
        <dbReference type="SMART" id="SM00421"/>
    </source>
</evidence>
<dbReference type="InterPro" id="IPR035965">
    <property type="entry name" value="PAS-like_dom_sf"/>
</dbReference>
<evidence type="ECO:0000313" key="2">
    <source>
        <dbReference type="EMBL" id="CAG9168020.1"/>
    </source>
</evidence>
<evidence type="ECO:0000313" key="3">
    <source>
        <dbReference type="Proteomes" id="UP000701702"/>
    </source>
</evidence>
<dbReference type="SMART" id="SM00421">
    <property type="entry name" value="HTH_LUXR"/>
    <property type="match status" value="1"/>
</dbReference>
<dbReference type="InterPro" id="IPR036388">
    <property type="entry name" value="WH-like_DNA-bd_sf"/>
</dbReference>
<name>A0ABN7Y3T6_9BURK</name>
<dbReference type="Gene3D" id="1.10.10.10">
    <property type="entry name" value="Winged helix-like DNA-binding domain superfamily/Winged helix DNA-binding domain"/>
    <property type="match status" value="1"/>
</dbReference>
<dbReference type="InterPro" id="IPR000792">
    <property type="entry name" value="Tscrpt_reg_LuxR_C"/>
</dbReference>
<dbReference type="SUPFAM" id="SSF46894">
    <property type="entry name" value="C-terminal effector domain of the bipartite response regulators"/>
    <property type="match status" value="1"/>
</dbReference>
<protein>
    <recommendedName>
        <fullName evidence="1">HTH luxR-type domain-containing protein</fullName>
    </recommendedName>
</protein>
<proteinExistence type="predicted"/>
<dbReference type="SUPFAM" id="SSF55785">
    <property type="entry name" value="PYP-like sensor domain (PAS domain)"/>
    <property type="match status" value="1"/>
</dbReference>
<accession>A0ABN7Y3T6</accession>
<dbReference type="EMBL" id="CAJZAF010000005">
    <property type="protein sequence ID" value="CAG9168020.1"/>
    <property type="molecule type" value="Genomic_DNA"/>
</dbReference>
<dbReference type="Proteomes" id="UP000701702">
    <property type="component" value="Unassembled WGS sequence"/>
</dbReference>
<gene>
    <name evidence="2" type="ORF">LMG23994_01279</name>
</gene>
<dbReference type="RefSeq" id="WP_224000696.1">
    <property type="nucleotide sequence ID" value="NZ_CAJZAF010000005.1"/>
</dbReference>
<organism evidence="2 3">
    <name type="scientific">Cupriavidus pinatubonensis</name>
    <dbReference type="NCBI Taxonomy" id="248026"/>
    <lineage>
        <taxon>Bacteria</taxon>
        <taxon>Pseudomonadati</taxon>
        <taxon>Pseudomonadota</taxon>
        <taxon>Betaproteobacteria</taxon>
        <taxon>Burkholderiales</taxon>
        <taxon>Burkholderiaceae</taxon>
        <taxon>Cupriavidus</taxon>
    </lineage>
</organism>
<reference evidence="2 3" key="1">
    <citation type="submission" date="2021-08" db="EMBL/GenBank/DDBJ databases">
        <authorList>
            <person name="Peeters C."/>
        </authorList>
    </citation>
    <scope>NUCLEOTIDE SEQUENCE [LARGE SCALE GENOMIC DNA]</scope>
    <source>
        <strain evidence="2 3">LMG 23994</strain>
    </source>
</reference>
<sequence>MPRSGDEGILRVDHLIGDLYESAAQRDGFLEVFQTVAEALGANVFHMFSWDSVRNAPQLSIYTPDVRWDEVIERYDQYYGALDPRRRFVEQANVGQLVFCDEHLTERDIARSEFFQDYQIPSGVRYLMGARLARPDSNDILLGMLRAPDRPPYTAEERAAASSMVGHMQRSINLWQDTRILHRDAALGTELMEQLGFAVFALDRHSRVAFTNVAAERMLRQTLCVRLRQGRLAAVHADQDATLQKTIRHVAKTRQGVSLALRPATGAPPDTFLNVTFVPGQEARAVFGDATILVTARQRGSEPLVTARQLQQAFGLSTAEAAVAEALIAGKAPDEYAATAGVSVNTVRTQLRAIYDKTSTRSKTEAVSSMLWLLSQRSPDR</sequence>
<feature type="domain" description="HTH luxR-type" evidence="1">
    <location>
        <begin position="313"/>
        <end position="370"/>
    </location>
</feature>
<keyword evidence="3" id="KW-1185">Reference proteome</keyword>
<comment type="caution">
    <text evidence="2">The sequence shown here is derived from an EMBL/GenBank/DDBJ whole genome shotgun (WGS) entry which is preliminary data.</text>
</comment>